<sequence>MRLSPCRTRGRFTVDEQQSETKNEGDNLFQPSLADILRDWMISTNVPFSTVNRLNVSLQHKLPELPRDARTLMRTLRSCPTGEVPPGSYSFLQPEERTRARILPDCSSLDRRSREAEVGFEPRTFWSET</sequence>
<keyword evidence="3" id="KW-1185">Reference proteome</keyword>
<name>A0A8T1MPT2_CLOSI</name>
<dbReference type="Proteomes" id="UP000286415">
    <property type="component" value="Unassembled WGS sequence"/>
</dbReference>
<feature type="region of interest" description="Disordered" evidence="1">
    <location>
        <begin position="1"/>
        <end position="27"/>
    </location>
</feature>
<comment type="caution">
    <text evidence="2">The sequence shown here is derived from an EMBL/GenBank/DDBJ whole genome shotgun (WGS) entry which is preliminary data.</text>
</comment>
<gene>
    <name evidence="2" type="ORF">CSKR_201334</name>
</gene>
<protein>
    <submittedName>
        <fullName evidence="2">Uncharacterized protein</fullName>
    </submittedName>
</protein>
<evidence type="ECO:0000313" key="2">
    <source>
        <dbReference type="EMBL" id="KAG5451050.1"/>
    </source>
</evidence>
<reference evidence="2 3" key="2">
    <citation type="journal article" date="2021" name="Genomics">
        <title>High-quality reference genome for Clonorchis sinensis.</title>
        <authorList>
            <person name="Young N.D."/>
            <person name="Stroehlein A.J."/>
            <person name="Kinkar L."/>
            <person name="Wang T."/>
            <person name="Sohn W.M."/>
            <person name="Chang B.C.H."/>
            <person name="Kaur P."/>
            <person name="Weisz D."/>
            <person name="Dudchenko O."/>
            <person name="Aiden E.L."/>
            <person name="Korhonen P.K."/>
            <person name="Gasser R.B."/>
        </authorList>
    </citation>
    <scope>NUCLEOTIDE SEQUENCE [LARGE SCALE GENOMIC DNA]</scope>
    <source>
        <strain evidence="2">Cs-k2</strain>
    </source>
</reference>
<accession>A0A8T1MPT2</accession>
<organism evidence="2 3">
    <name type="scientific">Clonorchis sinensis</name>
    <name type="common">Chinese liver fluke</name>
    <dbReference type="NCBI Taxonomy" id="79923"/>
    <lineage>
        <taxon>Eukaryota</taxon>
        <taxon>Metazoa</taxon>
        <taxon>Spiralia</taxon>
        <taxon>Lophotrochozoa</taxon>
        <taxon>Platyhelminthes</taxon>
        <taxon>Trematoda</taxon>
        <taxon>Digenea</taxon>
        <taxon>Opisthorchiida</taxon>
        <taxon>Opisthorchiata</taxon>
        <taxon>Opisthorchiidae</taxon>
        <taxon>Clonorchis</taxon>
    </lineage>
</organism>
<evidence type="ECO:0000256" key="1">
    <source>
        <dbReference type="SAM" id="MobiDB-lite"/>
    </source>
</evidence>
<evidence type="ECO:0000313" key="3">
    <source>
        <dbReference type="Proteomes" id="UP000286415"/>
    </source>
</evidence>
<dbReference type="EMBL" id="NIRI02000042">
    <property type="protein sequence ID" value="KAG5451050.1"/>
    <property type="molecule type" value="Genomic_DNA"/>
</dbReference>
<dbReference type="AlphaFoldDB" id="A0A8T1MPT2"/>
<reference evidence="2 3" key="1">
    <citation type="journal article" date="2018" name="Biotechnol. Adv.">
        <title>Improved genomic resources and new bioinformatic workflow for the carcinogenic parasite Clonorchis sinensis: Biotechnological implications.</title>
        <authorList>
            <person name="Wang D."/>
            <person name="Korhonen P.K."/>
            <person name="Gasser R.B."/>
            <person name="Young N.D."/>
        </authorList>
    </citation>
    <scope>NUCLEOTIDE SEQUENCE [LARGE SCALE GENOMIC DNA]</scope>
    <source>
        <strain evidence="2">Cs-k2</strain>
    </source>
</reference>
<proteinExistence type="predicted"/>